<dbReference type="PANTHER" id="PTHR21137:SF35">
    <property type="entry name" value="ODORANT RECEPTOR 19A-RELATED"/>
    <property type="match status" value="1"/>
</dbReference>
<feature type="transmembrane region" description="Helical" evidence="10">
    <location>
        <begin position="143"/>
        <end position="161"/>
    </location>
</feature>
<keyword evidence="6 10" id="KW-1133">Transmembrane helix</keyword>
<evidence type="ECO:0000313" key="11">
    <source>
        <dbReference type="EMBL" id="KAL0117035.1"/>
    </source>
</evidence>
<evidence type="ECO:0000256" key="10">
    <source>
        <dbReference type="RuleBase" id="RU351113"/>
    </source>
</evidence>
<evidence type="ECO:0000256" key="2">
    <source>
        <dbReference type="ARBA" id="ARBA00022475"/>
    </source>
</evidence>
<dbReference type="GO" id="GO:0004984">
    <property type="term" value="F:olfactory receptor activity"/>
    <property type="evidence" value="ECO:0007669"/>
    <property type="project" value="InterPro"/>
</dbReference>
<keyword evidence="5 10" id="KW-0552">Olfaction</keyword>
<dbReference type="GO" id="GO:0005549">
    <property type="term" value="F:odorant binding"/>
    <property type="evidence" value="ECO:0007669"/>
    <property type="project" value="InterPro"/>
</dbReference>
<feature type="transmembrane region" description="Helical" evidence="10">
    <location>
        <begin position="87"/>
        <end position="105"/>
    </location>
</feature>
<gene>
    <name evidence="11" type="ORF">PUN28_010122</name>
</gene>
<keyword evidence="2" id="KW-1003">Cell membrane</keyword>
<evidence type="ECO:0000313" key="12">
    <source>
        <dbReference type="Proteomes" id="UP001430953"/>
    </source>
</evidence>
<evidence type="ECO:0000256" key="7">
    <source>
        <dbReference type="ARBA" id="ARBA00023136"/>
    </source>
</evidence>
<comment type="similarity">
    <text evidence="10">Belongs to the insect chemoreceptor superfamily. Heteromeric odorant receptor channel (TC 1.A.69) family.</text>
</comment>
<dbReference type="PANTHER" id="PTHR21137">
    <property type="entry name" value="ODORANT RECEPTOR"/>
    <property type="match status" value="1"/>
</dbReference>
<evidence type="ECO:0000256" key="6">
    <source>
        <dbReference type="ARBA" id="ARBA00022989"/>
    </source>
</evidence>
<dbReference type="Pfam" id="PF02949">
    <property type="entry name" value="7tm_6"/>
    <property type="match status" value="1"/>
</dbReference>
<evidence type="ECO:0000256" key="4">
    <source>
        <dbReference type="ARBA" id="ARBA00022692"/>
    </source>
</evidence>
<evidence type="ECO:0000256" key="8">
    <source>
        <dbReference type="ARBA" id="ARBA00023170"/>
    </source>
</evidence>
<organism evidence="11 12">
    <name type="scientific">Cardiocondyla obscurior</name>
    <dbReference type="NCBI Taxonomy" id="286306"/>
    <lineage>
        <taxon>Eukaryota</taxon>
        <taxon>Metazoa</taxon>
        <taxon>Ecdysozoa</taxon>
        <taxon>Arthropoda</taxon>
        <taxon>Hexapoda</taxon>
        <taxon>Insecta</taxon>
        <taxon>Pterygota</taxon>
        <taxon>Neoptera</taxon>
        <taxon>Endopterygota</taxon>
        <taxon>Hymenoptera</taxon>
        <taxon>Apocrita</taxon>
        <taxon>Aculeata</taxon>
        <taxon>Formicoidea</taxon>
        <taxon>Formicidae</taxon>
        <taxon>Myrmicinae</taxon>
        <taxon>Cardiocondyla</taxon>
    </lineage>
</organism>
<dbReference type="InterPro" id="IPR004117">
    <property type="entry name" value="7tm6_olfct_rcpt"/>
</dbReference>
<dbReference type="Proteomes" id="UP001430953">
    <property type="component" value="Unassembled WGS sequence"/>
</dbReference>
<dbReference type="GO" id="GO:0005886">
    <property type="term" value="C:plasma membrane"/>
    <property type="evidence" value="ECO:0007669"/>
    <property type="project" value="UniProtKB-SubCell"/>
</dbReference>
<keyword evidence="8 10" id="KW-0675">Receptor</keyword>
<keyword evidence="4 10" id="KW-0812">Transmembrane</keyword>
<keyword evidence="12" id="KW-1185">Reference proteome</keyword>
<evidence type="ECO:0000256" key="9">
    <source>
        <dbReference type="ARBA" id="ARBA00023224"/>
    </source>
</evidence>
<protein>
    <recommendedName>
        <fullName evidence="10">Odorant receptor</fullName>
    </recommendedName>
</protein>
<comment type="caution">
    <text evidence="10">Lacks conserved residue(s) required for the propagation of feature annotation.</text>
</comment>
<keyword evidence="9 10" id="KW-0807">Transducer</keyword>
<evidence type="ECO:0000256" key="3">
    <source>
        <dbReference type="ARBA" id="ARBA00022606"/>
    </source>
</evidence>
<keyword evidence="7 10" id="KW-0472">Membrane</keyword>
<evidence type="ECO:0000256" key="1">
    <source>
        <dbReference type="ARBA" id="ARBA00004651"/>
    </source>
</evidence>
<feature type="transmembrane region" description="Helical" evidence="10">
    <location>
        <begin position="56"/>
        <end position="75"/>
    </location>
</feature>
<accession>A0AAW2FP89</accession>
<evidence type="ECO:0000256" key="5">
    <source>
        <dbReference type="ARBA" id="ARBA00022725"/>
    </source>
</evidence>
<feature type="transmembrane region" description="Helical" evidence="10">
    <location>
        <begin position="311"/>
        <end position="330"/>
    </location>
</feature>
<name>A0AAW2FP89_9HYME</name>
<dbReference type="AlphaFoldDB" id="A0AAW2FP89"/>
<feature type="transmembrane region" description="Helical" evidence="10">
    <location>
        <begin position="279"/>
        <end position="299"/>
    </location>
</feature>
<comment type="caution">
    <text evidence="11">The sequence shown here is derived from an EMBL/GenBank/DDBJ whole genome shotgun (WGS) entry which is preliminary data.</text>
</comment>
<proteinExistence type="inferred from homology"/>
<dbReference type="EMBL" id="JADYXP020000009">
    <property type="protein sequence ID" value="KAL0117035.1"/>
    <property type="molecule type" value="Genomic_DNA"/>
</dbReference>
<comment type="subcellular location">
    <subcellularLocation>
        <location evidence="1 10">Cell membrane</location>
        <topology evidence="1 10">Multi-pass membrane protein</topology>
    </subcellularLocation>
</comment>
<reference evidence="11 12" key="1">
    <citation type="submission" date="2023-03" db="EMBL/GenBank/DDBJ databases">
        <title>High recombination rates correlate with genetic variation in Cardiocondyla obscurior ants.</title>
        <authorList>
            <person name="Errbii M."/>
        </authorList>
    </citation>
    <scope>NUCLEOTIDE SEQUENCE [LARGE SCALE GENOMIC DNA]</scope>
    <source>
        <strain evidence="11">Alpha-2009</strain>
        <tissue evidence="11">Whole body</tissue>
    </source>
</reference>
<feature type="transmembrane region" description="Helical" evidence="10">
    <location>
        <begin position="200"/>
        <end position="227"/>
    </location>
</feature>
<sequence length="405" mass="45874">MTLVNESDKSVSALYRGIEHDYSLQLNRWFLKPIGAWPDTSGTTIKEKILSRFIQMICYALIVVTIVPCILFLYFEEGNFDLKMDSFGPMTHWIMSGMYYTSLLCHSKDIRYCIEHIERDWCAVSRNVDREEMFRYAKFGRSVAGFCAVFMHCGVFSYSAVNSLTPMIVAIGNETIAARRLPCPVYSKLLDTSHDPANGIVLLIQFMSGFIANSITVGACSLAAVFAMHVCGQFAVLYTWLNELIDEKQTAESKLANIVEHHLRVLNFISRFEKIMNQICMVELVGSTMNLCLLGYNSIKEWNARNTKTLVTYVIVIISLSFNIFIFCYIGEIITEQCKKVGEMAYLTKWYRLPHKTALGIVLIISRSSVVTKITAGKLIQLSIKTFGDIIKTSAAYLNILRAIM</sequence>
<dbReference type="GO" id="GO:0007165">
    <property type="term" value="P:signal transduction"/>
    <property type="evidence" value="ECO:0007669"/>
    <property type="project" value="UniProtKB-KW"/>
</dbReference>
<keyword evidence="3 10" id="KW-0716">Sensory transduction</keyword>